<accession>A0AAE0SMD7</accession>
<evidence type="ECO:0000313" key="3">
    <source>
        <dbReference type="Proteomes" id="UP001195483"/>
    </source>
</evidence>
<protein>
    <submittedName>
        <fullName evidence="2">Uncharacterized protein</fullName>
    </submittedName>
</protein>
<feature type="compositionally biased region" description="Polar residues" evidence="1">
    <location>
        <begin position="66"/>
        <end position="75"/>
    </location>
</feature>
<comment type="caution">
    <text evidence="2">The sequence shown here is derived from an EMBL/GenBank/DDBJ whole genome shotgun (WGS) entry which is preliminary data.</text>
</comment>
<evidence type="ECO:0000313" key="2">
    <source>
        <dbReference type="EMBL" id="KAK3594507.1"/>
    </source>
</evidence>
<sequence length="121" mass="12792">MDIQSGLKDILQVTPTDSPDHMTFFRLVEGLQPCVTTILTITKYNNINITSSEFETDLLLKKIRSSSQRSKLTAPSLSSLGSASSLGSGSRISVSTLSSGTSGMGSSISSRCSIPNAVLMC</sequence>
<dbReference type="EMBL" id="JAEAOA010000482">
    <property type="protein sequence ID" value="KAK3594507.1"/>
    <property type="molecule type" value="Genomic_DNA"/>
</dbReference>
<name>A0AAE0SMD7_9BIVA</name>
<evidence type="ECO:0000256" key="1">
    <source>
        <dbReference type="SAM" id="MobiDB-lite"/>
    </source>
</evidence>
<dbReference type="AlphaFoldDB" id="A0AAE0SMD7"/>
<gene>
    <name evidence="2" type="ORF">CHS0354_007145</name>
</gene>
<proteinExistence type="predicted"/>
<reference evidence="2" key="1">
    <citation type="journal article" date="2021" name="Genome Biol. Evol.">
        <title>A High-Quality Reference Genome for a Parasitic Bivalve with Doubly Uniparental Inheritance (Bivalvia: Unionida).</title>
        <authorList>
            <person name="Smith C.H."/>
        </authorList>
    </citation>
    <scope>NUCLEOTIDE SEQUENCE</scope>
    <source>
        <strain evidence="2">CHS0354</strain>
    </source>
</reference>
<reference evidence="2" key="3">
    <citation type="submission" date="2023-05" db="EMBL/GenBank/DDBJ databases">
        <authorList>
            <person name="Smith C.H."/>
        </authorList>
    </citation>
    <scope>NUCLEOTIDE SEQUENCE</scope>
    <source>
        <strain evidence="2">CHS0354</strain>
        <tissue evidence="2">Mantle</tissue>
    </source>
</reference>
<keyword evidence="3" id="KW-1185">Reference proteome</keyword>
<dbReference type="Proteomes" id="UP001195483">
    <property type="component" value="Unassembled WGS sequence"/>
</dbReference>
<feature type="region of interest" description="Disordered" evidence="1">
    <location>
        <begin position="66"/>
        <end position="109"/>
    </location>
</feature>
<organism evidence="2 3">
    <name type="scientific">Potamilus streckersoni</name>
    <dbReference type="NCBI Taxonomy" id="2493646"/>
    <lineage>
        <taxon>Eukaryota</taxon>
        <taxon>Metazoa</taxon>
        <taxon>Spiralia</taxon>
        <taxon>Lophotrochozoa</taxon>
        <taxon>Mollusca</taxon>
        <taxon>Bivalvia</taxon>
        <taxon>Autobranchia</taxon>
        <taxon>Heteroconchia</taxon>
        <taxon>Palaeoheterodonta</taxon>
        <taxon>Unionida</taxon>
        <taxon>Unionoidea</taxon>
        <taxon>Unionidae</taxon>
        <taxon>Ambleminae</taxon>
        <taxon>Lampsilini</taxon>
        <taxon>Potamilus</taxon>
    </lineage>
</organism>
<feature type="compositionally biased region" description="Low complexity" evidence="1">
    <location>
        <begin position="76"/>
        <end position="109"/>
    </location>
</feature>
<reference evidence="2" key="2">
    <citation type="journal article" date="2021" name="Genome Biol. Evol.">
        <title>Developing a high-quality reference genome for a parasitic bivalve with doubly uniparental inheritance (Bivalvia: Unionida).</title>
        <authorList>
            <person name="Smith C.H."/>
        </authorList>
    </citation>
    <scope>NUCLEOTIDE SEQUENCE</scope>
    <source>
        <strain evidence="2">CHS0354</strain>
        <tissue evidence="2">Mantle</tissue>
    </source>
</reference>